<feature type="domain" description="Nin one binding (NOB1) Zn-ribbon-like" evidence="10">
    <location>
        <begin position="454"/>
        <end position="524"/>
    </location>
</feature>
<keyword evidence="13" id="KW-1185">Reference proteome</keyword>
<dbReference type="EMBL" id="OY731400">
    <property type="protein sequence ID" value="CAJ1937458.1"/>
    <property type="molecule type" value="Genomic_DNA"/>
</dbReference>
<keyword evidence="4 8" id="KW-0479">Metal-binding</keyword>
<dbReference type="FunFam" id="3.40.50.1010:FF:000020">
    <property type="entry name" value="20S-pre-rRNA D-site endonuclease NOB1"/>
    <property type="match status" value="1"/>
</dbReference>
<dbReference type="GO" id="GO:0031981">
    <property type="term" value="C:nuclear lumen"/>
    <property type="evidence" value="ECO:0007669"/>
    <property type="project" value="UniProtKB-ARBA"/>
</dbReference>
<evidence type="ECO:0000256" key="8">
    <source>
        <dbReference type="PIRSR" id="PIRSR037125-1"/>
    </source>
</evidence>
<dbReference type="SUPFAM" id="SSF144206">
    <property type="entry name" value="NOB1 zinc finger-like"/>
    <property type="match status" value="1"/>
</dbReference>
<proteinExistence type="inferred from homology"/>
<evidence type="ECO:0000256" key="6">
    <source>
        <dbReference type="ARBA" id="ARBA00022833"/>
    </source>
</evidence>
<comment type="similarity">
    <text evidence="2">Belongs to the NOB1 family.</text>
</comment>
<dbReference type="GO" id="GO:0005737">
    <property type="term" value="C:cytoplasm"/>
    <property type="evidence" value="ECO:0007669"/>
    <property type="project" value="UniProtKB-ARBA"/>
</dbReference>
<evidence type="ECO:0000256" key="7">
    <source>
        <dbReference type="ARBA" id="ARBA00023242"/>
    </source>
</evidence>
<dbReference type="Gramene" id="rna-AYBTSS11_LOCUS8036">
    <property type="protein sequence ID" value="CAJ1937458.1"/>
    <property type="gene ID" value="gene-AYBTSS11_LOCUS8036"/>
</dbReference>
<gene>
    <name evidence="12" type="ORF">AYBTSS11_LOCUS8036</name>
</gene>
<keyword evidence="5" id="KW-0378">Hydrolase</keyword>
<dbReference type="Pfam" id="PF17146">
    <property type="entry name" value="PIN_6"/>
    <property type="match status" value="1"/>
</dbReference>
<keyword evidence="3" id="KW-0540">Nuclease</keyword>
<evidence type="ECO:0000313" key="13">
    <source>
        <dbReference type="Proteomes" id="UP001189624"/>
    </source>
</evidence>
<evidence type="ECO:0000256" key="3">
    <source>
        <dbReference type="ARBA" id="ARBA00022722"/>
    </source>
</evidence>
<feature type="binding site" evidence="8">
    <location>
        <position position="479"/>
    </location>
    <ligand>
        <name>Zn(2+)</name>
        <dbReference type="ChEBI" id="CHEBI:29105"/>
    </ligand>
</feature>
<dbReference type="InterPro" id="IPR036283">
    <property type="entry name" value="NOB1_Zf-like_sf"/>
</dbReference>
<dbReference type="GO" id="GO:0030688">
    <property type="term" value="C:preribosome, small subunit precursor"/>
    <property type="evidence" value="ECO:0007669"/>
    <property type="project" value="TreeGrafter"/>
</dbReference>
<evidence type="ECO:0000256" key="5">
    <source>
        <dbReference type="ARBA" id="ARBA00022801"/>
    </source>
</evidence>
<feature type="region of interest" description="Disordered" evidence="9">
    <location>
        <begin position="1"/>
        <end position="32"/>
    </location>
</feature>
<dbReference type="GO" id="GO:0030490">
    <property type="term" value="P:maturation of SSU-rRNA"/>
    <property type="evidence" value="ECO:0007669"/>
    <property type="project" value="TreeGrafter"/>
</dbReference>
<feature type="binding site" evidence="8">
    <location>
        <position position="482"/>
    </location>
    <ligand>
        <name>Zn(2+)</name>
        <dbReference type="ChEBI" id="CHEBI:29105"/>
    </ligand>
</feature>
<dbReference type="GO" id="GO:0004521">
    <property type="term" value="F:RNA endonuclease activity"/>
    <property type="evidence" value="ECO:0007669"/>
    <property type="project" value="InterPro"/>
</dbReference>
<evidence type="ECO:0000313" key="12">
    <source>
        <dbReference type="EMBL" id="CAJ1937458.1"/>
    </source>
</evidence>
<protein>
    <recommendedName>
        <fullName evidence="14">RNA-binding protein NOB1</fullName>
    </recommendedName>
</protein>
<feature type="region of interest" description="Disordered" evidence="9">
    <location>
        <begin position="212"/>
        <end position="236"/>
    </location>
</feature>
<name>A0AA86SQE7_9FABA</name>
<dbReference type="InterPro" id="IPR014881">
    <property type="entry name" value="NOB1_Zn-bd"/>
</dbReference>
<evidence type="ECO:0000256" key="4">
    <source>
        <dbReference type="ARBA" id="ARBA00022723"/>
    </source>
</evidence>
<organism evidence="12 13">
    <name type="scientific">Sphenostylis stenocarpa</name>
    <dbReference type="NCBI Taxonomy" id="92480"/>
    <lineage>
        <taxon>Eukaryota</taxon>
        <taxon>Viridiplantae</taxon>
        <taxon>Streptophyta</taxon>
        <taxon>Embryophyta</taxon>
        <taxon>Tracheophyta</taxon>
        <taxon>Spermatophyta</taxon>
        <taxon>Magnoliopsida</taxon>
        <taxon>eudicotyledons</taxon>
        <taxon>Gunneridae</taxon>
        <taxon>Pentapetalae</taxon>
        <taxon>rosids</taxon>
        <taxon>fabids</taxon>
        <taxon>Fabales</taxon>
        <taxon>Fabaceae</taxon>
        <taxon>Papilionoideae</taxon>
        <taxon>50 kb inversion clade</taxon>
        <taxon>NPAAA clade</taxon>
        <taxon>indigoferoid/millettioid clade</taxon>
        <taxon>Phaseoleae</taxon>
        <taxon>Sphenostylis</taxon>
    </lineage>
</organism>
<comment type="subcellular location">
    <subcellularLocation>
        <location evidence="1">Nucleus</location>
    </subcellularLocation>
</comment>
<evidence type="ECO:0008006" key="14">
    <source>
        <dbReference type="Google" id="ProtNLM"/>
    </source>
</evidence>
<feature type="binding site" evidence="8">
    <location>
        <position position="464"/>
    </location>
    <ligand>
        <name>Zn(2+)</name>
        <dbReference type="ChEBI" id="CHEBI:29105"/>
    </ligand>
</feature>
<feature type="region of interest" description="Disordered" evidence="9">
    <location>
        <begin position="585"/>
        <end position="604"/>
    </location>
</feature>
<keyword evidence="6 8" id="KW-0862">Zinc</keyword>
<evidence type="ECO:0000256" key="2">
    <source>
        <dbReference type="ARBA" id="ARBA00005858"/>
    </source>
</evidence>
<dbReference type="InterPro" id="IPR033411">
    <property type="entry name" value="Ribonuclease_PIN"/>
</dbReference>
<dbReference type="PANTHER" id="PTHR12814:SF2">
    <property type="entry name" value="RNA-BINDING PROTEIN NOB1"/>
    <property type="match status" value="1"/>
</dbReference>
<feature type="domain" description="Ribonuclease PIN" evidence="11">
    <location>
        <begin position="48"/>
        <end position="134"/>
    </location>
</feature>
<dbReference type="CDD" id="cd09876">
    <property type="entry name" value="PIN_Nob1-like"/>
    <property type="match status" value="1"/>
</dbReference>
<dbReference type="InterPro" id="IPR039907">
    <property type="entry name" value="NOB1"/>
</dbReference>
<evidence type="ECO:0000256" key="9">
    <source>
        <dbReference type="SAM" id="MobiDB-lite"/>
    </source>
</evidence>
<evidence type="ECO:0000259" key="10">
    <source>
        <dbReference type="Pfam" id="PF08772"/>
    </source>
</evidence>
<sequence length="604" mass="67028">MEEPPTSVPATASCWSNVVKKQPPPPPQHNEPVLVETTESSNVISVAVVDANAVIESGEKLHGLADKFISIPEVMNEIRDPVSRHKLSFLPFSIQTMEPSPESINKVVKFARATGDLQTLSDVDIKLIALTYTLEAQIHGIKHLRDAPPPVQMVNVKRLPEKDMPGWGSNVPNLQEWEALEQAEDATNFKSRILPLQDLNLNIVSPDGHSVDGSVERTSEADSGIQDGDQDGFMKPRKYLPKKKEINIEGKTMVADGIDASQGEFDDNAGDWMPAVSRSTHRRYLRRKARREYYESISSPLDEQDLEENVDDSVGEDAGALNQQVRERDAEQHVENAVSEDTQVVKENKDNESIYEILQQMTLETVPDGNANVVTKPCDSEINAVDNQSNQLDGASQTSEAADFSYADDDGSEQSWMVRSLSESSVACVTGDFAMQNVLLQMGLRLLAPGGTQIHQLHRWILKCHACYTVTAEIGRIFCPKCGNGGTLRKVAVTVNENGIVVAARRPRVTLRGTKFSLPLPQGGRDAVTKNLILREDQLPHRVLYPKTKKKASKQDDDFFTPDSVFSHHTDKKSSFQPPIRKAMAVFGGRRNPNDNHYTRTKHK</sequence>
<dbReference type="GO" id="GO:0046872">
    <property type="term" value="F:metal ion binding"/>
    <property type="evidence" value="ECO:0007669"/>
    <property type="project" value="UniProtKB-KW"/>
</dbReference>
<dbReference type="Gene3D" id="3.40.50.1010">
    <property type="entry name" value="5'-nuclease"/>
    <property type="match status" value="1"/>
</dbReference>
<dbReference type="InterPro" id="IPR017117">
    <property type="entry name" value="Nob1_euk"/>
</dbReference>
<dbReference type="GO" id="GO:0016787">
    <property type="term" value="F:hydrolase activity"/>
    <property type="evidence" value="ECO:0007669"/>
    <property type="project" value="UniProtKB-KW"/>
</dbReference>
<dbReference type="Proteomes" id="UP001189624">
    <property type="component" value="Chromosome 3"/>
</dbReference>
<dbReference type="Pfam" id="PF08772">
    <property type="entry name" value="Zn_ribbon_NOB1"/>
    <property type="match status" value="1"/>
</dbReference>
<reference evidence="12" key="1">
    <citation type="submission" date="2023-10" db="EMBL/GenBank/DDBJ databases">
        <authorList>
            <person name="Domelevo Entfellner J.-B."/>
        </authorList>
    </citation>
    <scope>NUCLEOTIDE SEQUENCE</scope>
</reference>
<evidence type="ECO:0000256" key="1">
    <source>
        <dbReference type="ARBA" id="ARBA00004123"/>
    </source>
</evidence>
<feature type="binding site" evidence="8">
    <location>
        <position position="467"/>
    </location>
    <ligand>
        <name>Zn(2+)</name>
        <dbReference type="ChEBI" id="CHEBI:29105"/>
    </ligand>
</feature>
<dbReference type="AlphaFoldDB" id="A0AA86SQE7"/>
<dbReference type="Gene3D" id="6.20.210.10">
    <property type="entry name" value="Nin one binding (NOB1), Zn-ribbon-like"/>
    <property type="match status" value="1"/>
</dbReference>
<dbReference type="PANTHER" id="PTHR12814">
    <property type="entry name" value="RNA-BINDING PROTEIN NOB1"/>
    <property type="match status" value="1"/>
</dbReference>
<evidence type="ECO:0000259" key="11">
    <source>
        <dbReference type="Pfam" id="PF17146"/>
    </source>
</evidence>
<accession>A0AA86SQE7</accession>
<feature type="region of interest" description="Disordered" evidence="9">
    <location>
        <begin position="548"/>
        <end position="579"/>
    </location>
</feature>
<keyword evidence="7" id="KW-0539">Nucleus</keyword>
<dbReference type="PIRSF" id="PIRSF037125">
    <property type="entry name" value="D-site_20S_pre-rRNA_nuclease"/>
    <property type="match status" value="1"/>
</dbReference>